<evidence type="ECO:0000313" key="1">
    <source>
        <dbReference type="EMBL" id="SIT13475.1"/>
    </source>
</evidence>
<dbReference type="AlphaFoldDB" id="A0A1N7PSF4"/>
<dbReference type="OrthoDB" id="1264929at2"/>
<dbReference type="STRING" id="373672.SAMN05421785_107164"/>
<sequence length="70" mass="8321">MKNSFTEYLIKNGWLEVSCLTYQFQENKSVELFFDTSNQIELYINKKRISGKYLKSIEDLVSFLSDKKLI</sequence>
<name>A0A1N7PSF4_9FLAO</name>
<reference evidence="1 2" key="1">
    <citation type="submission" date="2017-01" db="EMBL/GenBank/DDBJ databases">
        <authorList>
            <person name="Mah S.A."/>
            <person name="Swanson W.J."/>
            <person name="Moy G.W."/>
            <person name="Vacquier V.D."/>
        </authorList>
    </citation>
    <scope>NUCLEOTIDE SEQUENCE [LARGE SCALE GENOMIC DNA]</scope>
    <source>
        <strain evidence="1 2">DSM 18014</strain>
    </source>
</reference>
<proteinExistence type="predicted"/>
<evidence type="ECO:0000313" key="2">
    <source>
        <dbReference type="Proteomes" id="UP000185781"/>
    </source>
</evidence>
<dbReference type="Proteomes" id="UP000185781">
    <property type="component" value="Unassembled WGS sequence"/>
</dbReference>
<accession>A0A1N7PSF4</accession>
<dbReference type="RefSeq" id="WP_076393982.1">
    <property type="nucleotide sequence ID" value="NZ_CP115857.1"/>
</dbReference>
<gene>
    <name evidence="1" type="ORF">SAMN05421785_107164</name>
</gene>
<organism evidence="1 2">
    <name type="scientific">Chryseobacterium gambrini</name>
    <dbReference type="NCBI Taxonomy" id="373672"/>
    <lineage>
        <taxon>Bacteria</taxon>
        <taxon>Pseudomonadati</taxon>
        <taxon>Bacteroidota</taxon>
        <taxon>Flavobacteriia</taxon>
        <taxon>Flavobacteriales</taxon>
        <taxon>Weeksellaceae</taxon>
        <taxon>Chryseobacterium group</taxon>
        <taxon>Chryseobacterium</taxon>
    </lineage>
</organism>
<protein>
    <submittedName>
        <fullName evidence="1">Uncharacterized protein</fullName>
    </submittedName>
</protein>
<dbReference type="EMBL" id="FTOV01000007">
    <property type="protein sequence ID" value="SIT13475.1"/>
    <property type="molecule type" value="Genomic_DNA"/>
</dbReference>